<dbReference type="InterPro" id="IPR009006">
    <property type="entry name" value="Ala_racemase/Decarboxylase_C"/>
</dbReference>
<protein>
    <recommendedName>
        <fullName evidence="4">Alanine racemase</fullName>
        <ecNumber evidence="4">5.1.1.1</ecNumber>
    </recommendedName>
</protein>
<dbReference type="InterPro" id="IPR029066">
    <property type="entry name" value="PLP-binding_barrel"/>
</dbReference>
<dbReference type="EC" id="5.1.1.1" evidence="4"/>
<evidence type="ECO:0000256" key="6">
    <source>
        <dbReference type="PIRSR" id="PIRSR600821-52"/>
    </source>
</evidence>
<comment type="similarity">
    <text evidence="4">Belongs to the alanine racemase family.</text>
</comment>
<dbReference type="HAMAP" id="MF_01201">
    <property type="entry name" value="Ala_racemase"/>
    <property type="match status" value="1"/>
</dbReference>
<dbReference type="GO" id="GO:0008784">
    <property type="term" value="F:alanine racemase activity"/>
    <property type="evidence" value="ECO:0007669"/>
    <property type="project" value="UniProtKB-UniRule"/>
</dbReference>
<dbReference type="GO" id="GO:0030632">
    <property type="term" value="P:D-alanine biosynthetic process"/>
    <property type="evidence" value="ECO:0007669"/>
    <property type="project" value="UniProtKB-UniRule"/>
</dbReference>
<feature type="domain" description="Alanine racemase C-terminal" evidence="7">
    <location>
        <begin position="222"/>
        <end position="334"/>
    </location>
</feature>
<reference evidence="8" key="1">
    <citation type="submission" date="2015-11" db="EMBL/GenBank/DDBJ databases">
        <authorList>
            <person name="Zhang Y."/>
            <person name="Guo Z."/>
        </authorList>
    </citation>
    <scope>NUCLEOTIDE SEQUENCE</scope>
    <source>
        <strain evidence="8">BN30871</strain>
    </source>
</reference>
<dbReference type="NCBIfam" id="TIGR00492">
    <property type="entry name" value="alr"/>
    <property type="match status" value="1"/>
</dbReference>
<feature type="modified residue" description="N6-(pyridoxal phosphate)lysine" evidence="4 5">
    <location>
        <position position="33"/>
    </location>
</feature>
<comment type="cofactor">
    <cofactor evidence="1 4 5">
        <name>pyridoxal 5'-phosphate</name>
        <dbReference type="ChEBI" id="CHEBI:597326"/>
    </cofactor>
</comment>
<dbReference type="Pfam" id="PF00842">
    <property type="entry name" value="Ala_racemase_C"/>
    <property type="match status" value="1"/>
</dbReference>
<dbReference type="PANTHER" id="PTHR30511:SF0">
    <property type="entry name" value="ALANINE RACEMASE, CATABOLIC-RELATED"/>
    <property type="match status" value="1"/>
</dbReference>
<proteinExistence type="inferred from homology"/>
<dbReference type="Gene3D" id="2.40.37.10">
    <property type="entry name" value="Lyase, Ornithine Decarboxylase, Chain A, domain 1"/>
    <property type="match status" value="1"/>
</dbReference>
<dbReference type="EMBL" id="FAXN01000063">
    <property type="protein sequence ID" value="CUV66111.1"/>
    <property type="molecule type" value="Genomic_DNA"/>
</dbReference>
<name>A0A0S4XPA1_9BACT</name>
<dbReference type="CDD" id="cd00430">
    <property type="entry name" value="PLPDE_III_AR"/>
    <property type="match status" value="1"/>
</dbReference>
<dbReference type="UniPathway" id="UPA00042">
    <property type="reaction ID" value="UER00497"/>
</dbReference>
<dbReference type="GO" id="GO:0005829">
    <property type="term" value="C:cytosol"/>
    <property type="evidence" value="ECO:0007669"/>
    <property type="project" value="TreeGrafter"/>
</dbReference>
<dbReference type="NCBIfam" id="NF000791">
    <property type="entry name" value="PRK00053.2-2"/>
    <property type="match status" value="1"/>
</dbReference>
<sequence>MAYIKINKSNLIHNLNQIALKTGSVDKIAIVLKDNAYGHGVGKIGKIARDFGIKKAVVRNYEEAKEIEELFDDIIVLGGTLIPSPKLSYAINSMEKLTSCPQGTKIELKIDTGMHRNGIILDEIEKAIEIIKDNNIILNGVMSHFASADELGSEYFYQYKNFQKAKEILTSLGVENIRFHIHNSGGILRVKDFKEDLVRVGIGAYGCNPMDSTFDKVELKPVMSLYAKKISTRKLKSGMRVGYGGEFTATKDMIVSTYELGYGDGWRRGDTKSPYTLPNGKKILGRVSMDLITLEGDDDEVCIMEDANIAAKHFGTISYEITCAMHANIQRVIVD</sequence>
<comment type="pathway">
    <text evidence="4">Amino-acid biosynthesis; D-alanine biosynthesis; D-alanine from L-alanine: step 1/1.</text>
</comment>
<feature type="active site" description="Proton acceptor; specific for D-alanine" evidence="4">
    <location>
        <position position="33"/>
    </location>
</feature>
<dbReference type="InterPro" id="IPR001608">
    <property type="entry name" value="Ala_racemase_N"/>
</dbReference>
<feature type="binding site" evidence="4 6">
    <location>
        <position position="289"/>
    </location>
    <ligand>
        <name>substrate</name>
    </ligand>
</feature>
<dbReference type="AlphaFoldDB" id="A0A0S4XPA1"/>
<dbReference type="Pfam" id="PF01168">
    <property type="entry name" value="Ala_racemase_N"/>
    <property type="match status" value="1"/>
</dbReference>
<keyword evidence="3 4" id="KW-0413">Isomerase</keyword>
<dbReference type="PRINTS" id="PR00992">
    <property type="entry name" value="ALARACEMASE"/>
</dbReference>
<evidence type="ECO:0000256" key="3">
    <source>
        <dbReference type="ARBA" id="ARBA00023235"/>
    </source>
</evidence>
<dbReference type="InterPro" id="IPR011079">
    <property type="entry name" value="Ala_racemase_C"/>
</dbReference>
<evidence type="ECO:0000256" key="1">
    <source>
        <dbReference type="ARBA" id="ARBA00001933"/>
    </source>
</evidence>
<feature type="binding site" evidence="4 6">
    <location>
        <position position="116"/>
    </location>
    <ligand>
        <name>substrate</name>
    </ligand>
</feature>
<dbReference type="InterPro" id="IPR000821">
    <property type="entry name" value="Ala_racemase"/>
</dbReference>
<dbReference type="GO" id="GO:0030170">
    <property type="term" value="F:pyridoxal phosphate binding"/>
    <property type="evidence" value="ECO:0007669"/>
    <property type="project" value="UniProtKB-UniRule"/>
</dbReference>
<evidence type="ECO:0000259" key="7">
    <source>
        <dbReference type="SMART" id="SM01005"/>
    </source>
</evidence>
<comment type="function">
    <text evidence="4">Catalyzes the interconversion of L-alanine and D-alanine. May also act on other amino acids.</text>
</comment>
<evidence type="ECO:0000256" key="5">
    <source>
        <dbReference type="PIRSR" id="PIRSR600821-50"/>
    </source>
</evidence>
<gene>
    <name evidence="8" type="primary">alr</name>
    <name evidence="8" type="ORF">BN3087_600008</name>
</gene>
<dbReference type="PANTHER" id="PTHR30511">
    <property type="entry name" value="ALANINE RACEMASE"/>
    <property type="match status" value="1"/>
</dbReference>
<keyword evidence="2 4" id="KW-0663">Pyridoxal phosphate</keyword>
<dbReference type="SUPFAM" id="SSF50621">
    <property type="entry name" value="Alanine racemase C-terminal domain-like"/>
    <property type="match status" value="1"/>
</dbReference>
<evidence type="ECO:0000256" key="4">
    <source>
        <dbReference type="HAMAP-Rule" id="MF_01201"/>
    </source>
</evidence>
<dbReference type="Gene3D" id="3.20.20.10">
    <property type="entry name" value="Alanine racemase"/>
    <property type="match status" value="1"/>
</dbReference>
<organism evidence="8">
    <name type="scientific">Sulfurovum sp. enrichment culture clone C5</name>
    <dbReference type="NCBI Taxonomy" id="497650"/>
    <lineage>
        <taxon>Bacteria</taxon>
        <taxon>Pseudomonadati</taxon>
        <taxon>Campylobacterota</taxon>
        <taxon>Epsilonproteobacteria</taxon>
        <taxon>Campylobacterales</taxon>
        <taxon>Sulfurovaceae</taxon>
        <taxon>Sulfurovum</taxon>
        <taxon>environmental samples</taxon>
    </lineage>
</organism>
<comment type="catalytic activity">
    <reaction evidence="4">
        <text>L-alanine = D-alanine</text>
        <dbReference type="Rhea" id="RHEA:20249"/>
        <dbReference type="ChEBI" id="CHEBI:57416"/>
        <dbReference type="ChEBI" id="CHEBI:57972"/>
        <dbReference type="EC" id="5.1.1.1"/>
    </reaction>
</comment>
<evidence type="ECO:0000256" key="2">
    <source>
        <dbReference type="ARBA" id="ARBA00022898"/>
    </source>
</evidence>
<accession>A0A0S4XPA1</accession>
<feature type="active site" description="Proton acceptor; specific for L-alanine" evidence="4">
    <location>
        <position position="243"/>
    </location>
</feature>
<dbReference type="SUPFAM" id="SSF51419">
    <property type="entry name" value="PLP-binding barrel"/>
    <property type="match status" value="1"/>
</dbReference>
<dbReference type="SMART" id="SM01005">
    <property type="entry name" value="Ala_racemase_C"/>
    <property type="match status" value="1"/>
</dbReference>
<evidence type="ECO:0000313" key="8">
    <source>
        <dbReference type="EMBL" id="CUV66111.1"/>
    </source>
</evidence>